<dbReference type="AlphaFoldDB" id="A0A6V8MQM8"/>
<protein>
    <submittedName>
        <fullName evidence="2">Uncharacterized protein</fullName>
    </submittedName>
</protein>
<comment type="caution">
    <text evidence="2">The sequence shown here is derived from an EMBL/GenBank/DDBJ whole genome shotgun (WGS) entry which is preliminary data.</text>
</comment>
<gene>
    <name evidence="2" type="ORF">GMPD_02400</name>
</gene>
<evidence type="ECO:0000313" key="3">
    <source>
        <dbReference type="Proteomes" id="UP000568888"/>
    </source>
</evidence>
<evidence type="ECO:0000313" key="2">
    <source>
        <dbReference type="EMBL" id="GFO62321.1"/>
    </source>
</evidence>
<evidence type="ECO:0000256" key="1">
    <source>
        <dbReference type="SAM" id="MobiDB-lite"/>
    </source>
</evidence>
<sequence>MRVKAGKKIWPGLSRGGTRVARTVESGEKSKIRRGVAGIRRGAVKNNEDGPAAQPMKEKLLRPEPVTDTRLGEDIAGTRGVGFDLAP</sequence>
<organism evidence="2 3">
    <name type="scientific">Geomonas paludis</name>
    <dbReference type="NCBI Taxonomy" id="2740185"/>
    <lineage>
        <taxon>Bacteria</taxon>
        <taxon>Pseudomonadati</taxon>
        <taxon>Thermodesulfobacteriota</taxon>
        <taxon>Desulfuromonadia</taxon>
        <taxon>Geobacterales</taxon>
        <taxon>Geobacteraceae</taxon>
        <taxon>Geomonas</taxon>
    </lineage>
</organism>
<dbReference type="EMBL" id="BLXY01000001">
    <property type="protein sequence ID" value="GFO62321.1"/>
    <property type="molecule type" value="Genomic_DNA"/>
</dbReference>
<feature type="region of interest" description="Disordered" evidence="1">
    <location>
        <begin position="65"/>
        <end position="87"/>
    </location>
</feature>
<dbReference type="Proteomes" id="UP000568888">
    <property type="component" value="Unassembled WGS sequence"/>
</dbReference>
<name>A0A6V8MQM8_9BACT</name>
<accession>A0A6V8MQM8</accession>
<proteinExistence type="predicted"/>
<reference evidence="3" key="1">
    <citation type="submission" date="2020-06" db="EMBL/GenBank/DDBJ databases">
        <title>Draft genomic sequecing of Geomonas sp. Red736.</title>
        <authorList>
            <person name="Itoh H."/>
            <person name="Xu Z.X."/>
            <person name="Ushijima N."/>
            <person name="Masuda Y."/>
            <person name="Shiratori Y."/>
            <person name="Senoo K."/>
        </authorList>
    </citation>
    <scope>NUCLEOTIDE SEQUENCE [LARGE SCALE GENOMIC DNA]</scope>
    <source>
        <strain evidence="3">Red736</strain>
    </source>
</reference>